<dbReference type="Pfam" id="PF00665">
    <property type="entry name" value="rve"/>
    <property type="match status" value="1"/>
</dbReference>
<dbReference type="InterPro" id="IPR012337">
    <property type="entry name" value="RNaseH-like_sf"/>
</dbReference>
<feature type="domain" description="Integrase catalytic" evidence="1">
    <location>
        <begin position="3"/>
        <end position="168"/>
    </location>
</feature>
<dbReference type="NCBIfam" id="NF033516">
    <property type="entry name" value="transpos_IS3"/>
    <property type="match status" value="1"/>
</dbReference>
<dbReference type="GO" id="GO:0003676">
    <property type="term" value="F:nucleic acid binding"/>
    <property type="evidence" value="ECO:0007669"/>
    <property type="project" value="InterPro"/>
</dbReference>
<evidence type="ECO:0000259" key="1">
    <source>
        <dbReference type="PROSITE" id="PS50994"/>
    </source>
</evidence>
<accession>M6W7E0</accession>
<evidence type="ECO:0000313" key="2">
    <source>
        <dbReference type="EMBL" id="EMO61149.1"/>
    </source>
</evidence>
<dbReference type="InterPro" id="IPR036397">
    <property type="entry name" value="RNaseH_sf"/>
</dbReference>
<dbReference type="AlphaFoldDB" id="M6W7E0"/>
<evidence type="ECO:0000313" key="3">
    <source>
        <dbReference type="Proteomes" id="UP000012159"/>
    </source>
</evidence>
<name>M6W7E0_LEPBO</name>
<dbReference type="InterPro" id="IPR048020">
    <property type="entry name" value="Transpos_IS3"/>
</dbReference>
<reference evidence="2 3" key="1">
    <citation type="submission" date="2013-01" db="EMBL/GenBank/DDBJ databases">
        <authorList>
            <person name="Harkins D.M."/>
            <person name="Durkin A.S."/>
            <person name="Brinkac L.M."/>
            <person name="Haft D.H."/>
            <person name="Selengut J.D."/>
            <person name="Sanka R."/>
            <person name="DePew J."/>
            <person name="Purushe J."/>
            <person name="Picardeau M."/>
            <person name="Werts C."/>
            <person name="Goarant C."/>
            <person name="Vinetz J.M."/>
            <person name="Sutton G.G."/>
            <person name="Nierman W.C."/>
            <person name="Fouts D.E."/>
        </authorList>
    </citation>
    <scope>NUCLEOTIDE SEQUENCE [LARGE SCALE GENOMIC DNA]</scope>
    <source>
        <strain evidence="2 3">200901868</strain>
    </source>
</reference>
<dbReference type="Gene3D" id="3.30.420.10">
    <property type="entry name" value="Ribonuclease H-like superfamily/Ribonuclease H"/>
    <property type="match status" value="1"/>
</dbReference>
<dbReference type="PANTHER" id="PTHR46889">
    <property type="entry name" value="TRANSPOSASE INSF FOR INSERTION SEQUENCE IS3B-RELATED"/>
    <property type="match status" value="1"/>
</dbReference>
<comment type="caution">
    <text evidence="2">The sequence shown here is derived from an EMBL/GenBank/DDBJ whole genome shotgun (WGS) entry which is preliminary data.</text>
</comment>
<gene>
    <name evidence="2" type="ORF">LEP1GSC133_1389</name>
</gene>
<dbReference type="Pfam" id="PF13333">
    <property type="entry name" value="rve_2"/>
    <property type="match status" value="1"/>
</dbReference>
<dbReference type="InterPro" id="IPR001584">
    <property type="entry name" value="Integrase_cat-core"/>
</dbReference>
<dbReference type="InterPro" id="IPR050900">
    <property type="entry name" value="Transposase_IS3/IS150/IS904"/>
</dbReference>
<organism evidence="2 3">
    <name type="scientific">Leptospira borgpetersenii serovar Pomona str. 200901868</name>
    <dbReference type="NCBI Taxonomy" id="1192866"/>
    <lineage>
        <taxon>Bacteria</taxon>
        <taxon>Pseudomonadati</taxon>
        <taxon>Spirochaetota</taxon>
        <taxon>Spirochaetia</taxon>
        <taxon>Leptospirales</taxon>
        <taxon>Leptospiraceae</taxon>
        <taxon>Leptospira</taxon>
    </lineage>
</organism>
<dbReference type="PROSITE" id="PS50994">
    <property type="entry name" value="INTEGRASE"/>
    <property type="match status" value="1"/>
</dbReference>
<proteinExistence type="predicted"/>
<dbReference type="PANTHER" id="PTHR46889:SF4">
    <property type="entry name" value="TRANSPOSASE INSO FOR INSERTION SEQUENCE ELEMENT IS911B-RELATED"/>
    <property type="match status" value="1"/>
</dbReference>
<dbReference type="Proteomes" id="UP000012159">
    <property type="component" value="Unassembled WGS sequence"/>
</dbReference>
<dbReference type="EMBL" id="AKWF02000106">
    <property type="protein sequence ID" value="EMO61149.1"/>
    <property type="molecule type" value="Genomic_DNA"/>
</dbReference>
<feature type="non-terminal residue" evidence="2">
    <location>
        <position position="1"/>
    </location>
</feature>
<dbReference type="SUPFAM" id="SSF53098">
    <property type="entry name" value="Ribonuclease H-like"/>
    <property type="match status" value="1"/>
</dbReference>
<dbReference type="GO" id="GO:0015074">
    <property type="term" value="P:DNA integration"/>
    <property type="evidence" value="ECO:0007669"/>
    <property type="project" value="InterPro"/>
</dbReference>
<protein>
    <submittedName>
        <fullName evidence="2">Putative IS1236 transposase</fullName>
    </submittedName>
</protein>
<sequence length="168" mass="19788">VQRKFHPKEQNRIWVSDVTFIRTSFGLSYLCLILDLYSRKAVGWSLSDRNDSQLVCDTISKAVLSRNPRKGLIFHSDRGSNFCSKETRKLLIANGIRRSNSRKGNCWDNAVAESFFSSLKREIEFNTFYNIEEAERFLFDFIEVYYNRFRLHSTLGYMSPEEFERNIA</sequence>